<dbReference type="EMBL" id="JANPWB010000004">
    <property type="protein sequence ID" value="KAJ1195583.1"/>
    <property type="molecule type" value="Genomic_DNA"/>
</dbReference>
<evidence type="ECO:0000313" key="2">
    <source>
        <dbReference type="Proteomes" id="UP001066276"/>
    </source>
</evidence>
<reference evidence="1" key="1">
    <citation type="journal article" date="2022" name="bioRxiv">
        <title>Sequencing and chromosome-scale assembly of the giantPleurodeles waltlgenome.</title>
        <authorList>
            <person name="Brown T."/>
            <person name="Elewa A."/>
            <person name="Iarovenko S."/>
            <person name="Subramanian E."/>
            <person name="Araus A.J."/>
            <person name="Petzold A."/>
            <person name="Susuki M."/>
            <person name="Suzuki K.-i.T."/>
            <person name="Hayashi T."/>
            <person name="Toyoda A."/>
            <person name="Oliveira C."/>
            <person name="Osipova E."/>
            <person name="Leigh N.D."/>
            <person name="Simon A."/>
            <person name="Yun M.H."/>
        </authorList>
    </citation>
    <scope>NUCLEOTIDE SEQUENCE</scope>
    <source>
        <strain evidence="1">20211129_DDA</strain>
        <tissue evidence="1">Liver</tissue>
    </source>
</reference>
<comment type="caution">
    <text evidence="1">The sequence shown here is derived from an EMBL/GenBank/DDBJ whole genome shotgun (WGS) entry which is preliminary data.</text>
</comment>
<protein>
    <submittedName>
        <fullName evidence="1">Uncharacterized protein</fullName>
    </submittedName>
</protein>
<gene>
    <name evidence="1" type="ORF">NDU88_004862</name>
</gene>
<sequence length="76" mass="8796">MLLSLSLSLKPVGPFPAPRKKREQLVNFATVPNAEDNLYKSNQYQKSLTLTLLNIYVHQRSLILEKCCLRTDHERL</sequence>
<proteinExistence type="predicted"/>
<keyword evidence="2" id="KW-1185">Reference proteome</keyword>
<dbReference type="Proteomes" id="UP001066276">
    <property type="component" value="Chromosome 2_2"/>
</dbReference>
<accession>A0AAV7V2X1</accession>
<evidence type="ECO:0000313" key="1">
    <source>
        <dbReference type="EMBL" id="KAJ1195583.1"/>
    </source>
</evidence>
<dbReference type="AlphaFoldDB" id="A0AAV7V2X1"/>
<name>A0AAV7V2X1_PLEWA</name>
<organism evidence="1 2">
    <name type="scientific">Pleurodeles waltl</name>
    <name type="common">Iberian ribbed newt</name>
    <dbReference type="NCBI Taxonomy" id="8319"/>
    <lineage>
        <taxon>Eukaryota</taxon>
        <taxon>Metazoa</taxon>
        <taxon>Chordata</taxon>
        <taxon>Craniata</taxon>
        <taxon>Vertebrata</taxon>
        <taxon>Euteleostomi</taxon>
        <taxon>Amphibia</taxon>
        <taxon>Batrachia</taxon>
        <taxon>Caudata</taxon>
        <taxon>Salamandroidea</taxon>
        <taxon>Salamandridae</taxon>
        <taxon>Pleurodelinae</taxon>
        <taxon>Pleurodeles</taxon>
    </lineage>
</organism>